<dbReference type="InterPro" id="IPR013783">
    <property type="entry name" value="Ig-like_fold"/>
</dbReference>
<evidence type="ECO:0000256" key="1">
    <source>
        <dbReference type="SAM" id="SignalP"/>
    </source>
</evidence>
<gene>
    <name evidence="2" type="ORF">MTX78_06975</name>
</gene>
<evidence type="ECO:0000313" key="2">
    <source>
        <dbReference type="EMBL" id="UOG76334.1"/>
    </source>
</evidence>
<sequence length="962" mass="105615">MLRTLLFRLARRGPLLLLVGLLSLASQAKATHIRAGDIQSKVDTTANYNPRRIFFRLTLYCRDPVNNAVPDQNNAQIYFGDGSCAVVNRTSNVLVQPDIRRYIYDFEHTYNAASTSPYVVSFIGENRNRGILNMENSVNQSFYISTTVTIDPSLLQNSSPVLTKPAIDNATVAQVFRHNPAAYDADGDSLAYELFYSQQAGLASAVMGCRPSPATVPGYVAPNNLTPASLNGAQVPYSGPPVGVPGSQSIFVMDPITGDITWNSPGTVGEYNFAFKVKEFRRIPGGFYRQISEVIRDMQVTVRPTTNRLPNLIIPPDLCVVAGTPVVGNVTATDPDANRIRLYANSGIIPPATFIQNLTGPPTATGTFRWTPDCNDIRATPIQVVFNAEDQPTGLNSLPLTDIKTWNITVIGPAPQNLRVEPLGAPVRSARLTWNSYICRKPGARILIYRREGSNGGDFGPCVTGIPASAGYTQIGTLTYAGTNDLVQFVDDRGGQGLERGKTYCYRIYVEFPLPGRGASLASAEACVDFPGRPLVMRNVTVDQTATSSGRITVRWTKPTSTPAFPNPQQYRLLRATGQTDVAASFTQIALINNVNDTTYVDNDPSLDTQNRSYSYKVEFLSANAVTETAVRASSVRVDGTAIPATTAGTLNAIALRWTYAVPWDNTRRPTTIYRKGPNQQDPFVAIATVTSTATGGTYRDEGTATQRLVRGQTYCYYVETNGTYNAPRLPDQLINLSQQQCIVLRNVPCAPVLTLQRPNCDSLASRLFDLPATPITGPVYTNNLSWTLSNNPTDCSRSIVSYDIYYSPNSEDSLRFLTSVPGTQLSYQHRNLQSEVGCYAVQAVDSSGIRSVRSNRECKEDCQLFLLPNIFTPNGDGKNDTFRPKVFTPIRRTHFMAFNRWGVKIYDSSSDPLINWTGGSRAEGGSASSVVEGMYYYQAEVEFNNVSQTKRTYKGWVQITR</sequence>
<evidence type="ECO:0000313" key="3">
    <source>
        <dbReference type="Proteomes" id="UP000831113"/>
    </source>
</evidence>
<keyword evidence="3" id="KW-1185">Reference proteome</keyword>
<feature type="chain" id="PRO_5045385706" evidence="1">
    <location>
        <begin position="31"/>
        <end position="962"/>
    </location>
</feature>
<keyword evidence="1" id="KW-0732">Signal</keyword>
<dbReference type="Pfam" id="PF13585">
    <property type="entry name" value="CHU_C"/>
    <property type="match status" value="1"/>
</dbReference>
<dbReference type="Gene3D" id="2.60.40.10">
    <property type="entry name" value="Immunoglobulins"/>
    <property type="match status" value="2"/>
</dbReference>
<protein>
    <submittedName>
        <fullName evidence="2">Gliding motility-associated C-terminal domain-containing protein</fullName>
    </submittedName>
</protein>
<dbReference type="EMBL" id="CP094669">
    <property type="protein sequence ID" value="UOG76334.1"/>
    <property type="molecule type" value="Genomic_DNA"/>
</dbReference>
<dbReference type="RefSeq" id="WP_243801151.1">
    <property type="nucleotide sequence ID" value="NZ_CP094669.1"/>
</dbReference>
<reference evidence="2 3" key="1">
    <citation type="submission" date="2022-03" db="EMBL/GenBank/DDBJ databases">
        <title>Hymenobactersp. isolated from the air.</title>
        <authorList>
            <person name="Won M."/>
            <person name="Kwon S.-W."/>
        </authorList>
    </citation>
    <scope>NUCLEOTIDE SEQUENCE [LARGE SCALE GENOMIC DNA]</scope>
    <source>
        <strain evidence="2 3">KACC 21982</strain>
    </source>
</reference>
<dbReference type="Proteomes" id="UP000831113">
    <property type="component" value="Chromosome"/>
</dbReference>
<organism evidence="2 3">
    <name type="scientific">Hymenobacter tibetensis</name>
    <dbReference type="NCBI Taxonomy" id="497967"/>
    <lineage>
        <taxon>Bacteria</taxon>
        <taxon>Pseudomonadati</taxon>
        <taxon>Bacteroidota</taxon>
        <taxon>Cytophagia</taxon>
        <taxon>Cytophagales</taxon>
        <taxon>Hymenobacteraceae</taxon>
        <taxon>Hymenobacter</taxon>
    </lineage>
</organism>
<name>A0ABY4D590_9BACT</name>
<proteinExistence type="predicted"/>
<accession>A0ABY4D590</accession>
<feature type="signal peptide" evidence="1">
    <location>
        <begin position="1"/>
        <end position="30"/>
    </location>
</feature>